<sequence length="542" mass="61663">MDIKGVMDLPLFKEAQMLAGESGNHREVCHINMMDAPDISDYLKNGDLLVTTAYHFKDEPSRLLGLIRHMASCECAGLGIKTQRFLHEIPEEVLSLADELSFPIIDLPIDVSLGSIVNQILSTILNNRTTELNDAIEAQHQFTAHIVGGKDLKSLLGRVSSIIKQPIILLDQHSKLISSSHEPSTLIETIKTMYIQNFDFLLPANSFSCFSMISEEHHSEMVSVFPVYTHARKCGYLLVLGEELLNNQGMALTIEQAANVISFELMKENALKQYEQRARNEFFSNFVEGVFSSKEEIINRSKEFHLQNAKKYICIVGKLDRDEKAISFTQYQMETDTAYEYLEGELAAFSFQPHFFIKGNTCVILLEVNDYSQETSASALSTLQTIQQGVQKQFQRTLSFGVSNISHQFIEVKEAYDEAADALQTGQMSGKANFIQTYQTKDITELLRMIPTDDLRKFHEYTLQKLSEPEYKDQGLLHTLSVYLETHCQISETAKRLYIHRNTVIYRLEKCEELLGKSLKDPDTSLRLRLALRIQTSLKLNE</sequence>
<dbReference type="Pfam" id="PF13556">
    <property type="entry name" value="HTH_30"/>
    <property type="match status" value="1"/>
</dbReference>
<dbReference type="InterPro" id="IPR025736">
    <property type="entry name" value="PucR_C-HTH_dom"/>
</dbReference>
<dbReference type="InterPro" id="IPR042070">
    <property type="entry name" value="PucR_C-HTH_sf"/>
</dbReference>
<dbReference type="Pfam" id="PF17853">
    <property type="entry name" value="GGDEF_2"/>
    <property type="match status" value="1"/>
</dbReference>
<dbReference type="InterPro" id="IPR041522">
    <property type="entry name" value="CdaR_GGDEF"/>
</dbReference>
<evidence type="ECO:0000313" key="5">
    <source>
        <dbReference type="EMBL" id="MFC5713931.1"/>
    </source>
</evidence>
<comment type="similarity">
    <text evidence="1">Belongs to the CdaR family.</text>
</comment>
<name>A0ABW0YQ99_9BACI</name>
<keyword evidence="6" id="KW-1185">Reference proteome</keyword>
<proteinExistence type="inferred from homology"/>
<dbReference type="Pfam" id="PF07905">
    <property type="entry name" value="PucR"/>
    <property type="match status" value="1"/>
</dbReference>
<dbReference type="Proteomes" id="UP001596142">
    <property type="component" value="Unassembled WGS sequence"/>
</dbReference>
<dbReference type="Gene3D" id="1.10.10.2840">
    <property type="entry name" value="PucR C-terminal helix-turn-helix domain"/>
    <property type="match status" value="1"/>
</dbReference>
<dbReference type="PANTHER" id="PTHR33744">
    <property type="entry name" value="CARBOHYDRATE DIACID REGULATOR"/>
    <property type="match status" value="1"/>
</dbReference>
<comment type="caution">
    <text evidence="5">The sequence shown here is derived from an EMBL/GenBank/DDBJ whole genome shotgun (WGS) entry which is preliminary data.</text>
</comment>
<dbReference type="InterPro" id="IPR012914">
    <property type="entry name" value="PucR_dom"/>
</dbReference>
<gene>
    <name evidence="5" type="ORF">ACFPU1_14265</name>
</gene>
<evidence type="ECO:0000256" key="1">
    <source>
        <dbReference type="ARBA" id="ARBA00006754"/>
    </source>
</evidence>
<evidence type="ECO:0000259" key="2">
    <source>
        <dbReference type="Pfam" id="PF07905"/>
    </source>
</evidence>
<dbReference type="InterPro" id="IPR051448">
    <property type="entry name" value="CdaR-like_regulators"/>
</dbReference>
<feature type="domain" description="Purine catabolism PurC-like" evidence="2">
    <location>
        <begin position="6"/>
        <end position="124"/>
    </location>
</feature>
<evidence type="ECO:0000259" key="4">
    <source>
        <dbReference type="Pfam" id="PF17853"/>
    </source>
</evidence>
<dbReference type="RefSeq" id="WP_385942338.1">
    <property type="nucleotide sequence ID" value="NZ_JBHSOZ010000008.1"/>
</dbReference>
<evidence type="ECO:0000259" key="3">
    <source>
        <dbReference type="Pfam" id="PF13556"/>
    </source>
</evidence>
<feature type="domain" description="CdaR GGDEF-like" evidence="4">
    <location>
        <begin position="293"/>
        <end position="424"/>
    </location>
</feature>
<feature type="domain" description="PucR C-terminal helix-turn-helix" evidence="3">
    <location>
        <begin position="476"/>
        <end position="534"/>
    </location>
</feature>
<accession>A0ABW0YQ99</accession>
<dbReference type="EMBL" id="JBHSOZ010000008">
    <property type="protein sequence ID" value="MFC5713931.1"/>
    <property type="molecule type" value="Genomic_DNA"/>
</dbReference>
<organism evidence="5 6">
    <name type="scientific">Thalassorhabdus alkalitolerans</name>
    <dbReference type="NCBI Taxonomy" id="2282697"/>
    <lineage>
        <taxon>Bacteria</taxon>
        <taxon>Bacillati</taxon>
        <taxon>Bacillota</taxon>
        <taxon>Bacilli</taxon>
        <taxon>Bacillales</taxon>
        <taxon>Bacillaceae</taxon>
        <taxon>Thalassorhabdus</taxon>
    </lineage>
</organism>
<dbReference type="PANTHER" id="PTHR33744:SF1">
    <property type="entry name" value="DNA-BINDING TRANSCRIPTIONAL ACTIVATOR ADER"/>
    <property type="match status" value="1"/>
</dbReference>
<protein>
    <submittedName>
        <fullName evidence="5">PucR family transcriptional regulator</fullName>
    </submittedName>
</protein>
<evidence type="ECO:0000313" key="6">
    <source>
        <dbReference type="Proteomes" id="UP001596142"/>
    </source>
</evidence>
<reference evidence="6" key="1">
    <citation type="journal article" date="2019" name="Int. J. Syst. Evol. Microbiol.">
        <title>The Global Catalogue of Microorganisms (GCM) 10K type strain sequencing project: providing services to taxonomists for standard genome sequencing and annotation.</title>
        <authorList>
            <consortium name="The Broad Institute Genomics Platform"/>
            <consortium name="The Broad Institute Genome Sequencing Center for Infectious Disease"/>
            <person name="Wu L."/>
            <person name="Ma J."/>
        </authorList>
    </citation>
    <scope>NUCLEOTIDE SEQUENCE [LARGE SCALE GENOMIC DNA]</scope>
    <source>
        <strain evidence="6">CECT 7184</strain>
    </source>
</reference>